<dbReference type="InterPro" id="IPR036047">
    <property type="entry name" value="F-box-like_dom_sf"/>
</dbReference>
<protein>
    <recommendedName>
        <fullName evidence="1">F-box domain-containing protein</fullName>
    </recommendedName>
</protein>
<dbReference type="InterPro" id="IPR001810">
    <property type="entry name" value="F-box_dom"/>
</dbReference>
<gene>
    <name evidence="2" type="ORF">PV11_08133</name>
</gene>
<dbReference type="OrthoDB" id="10430032at2759"/>
<feature type="domain" description="F-box" evidence="1">
    <location>
        <begin position="29"/>
        <end position="57"/>
    </location>
</feature>
<evidence type="ECO:0000259" key="1">
    <source>
        <dbReference type="Pfam" id="PF00646"/>
    </source>
</evidence>
<evidence type="ECO:0000313" key="3">
    <source>
        <dbReference type="Proteomes" id="UP000053599"/>
    </source>
</evidence>
<organism evidence="2 3">
    <name type="scientific">Exophiala sideris</name>
    <dbReference type="NCBI Taxonomy" id="1016849"/>
    <lineage>
        <taxon>Eukaryota</taxon>
        <taxon>Fungi</taxon>
        <taxon>Dikarya</taxon>
        <taxon>Ascomycota</taxon>
        <taxon>Pezizomycotina</taxon>
        <taxon>Eurotiomycetes</taxon>
        <taxon>Chaetothyriomycetidae</taxon>
        <taxon>Chaetothyriales</taxon>
        <taxon>Herpotrichiellaceae</taxon>
        <taxon>Exophiala</taxon>
    </lineage>
</organism>
<proteinExistence type="predicted"/>
<dbReference type="Pfam" id="PF00646">
    <property type="entry name" value="F-box"/>
    <property type="match status" value="1"/>
</dbReference>
<dbReference type="Proteomes" id="UP000053599">
    <property type="component" value="Unassembled WGS sequence"/>
</dbReference>
<dbReference type="Gene3D" id="3.80.10.10">
    <property type="entry name" value="Ribonuclease Inhibitor"/>
    <property type="match status" value="1"/>
</dbReference>
<dbReference type="AlphaFoldDB" id="A0A0D1WZN6"/>
<reference evidence="2 3" key="1">
    <citation type="submission" date="2015-01" db="EMBL/GenBank/DDBJ databases">
        <title>The Genome Sequence of Exophiala sideris CBS121828.</title>
        <authorList>
            <consortium name="The Broad Institute Genomics Platform"/>
            <person name="Cuomo C."/>
            <person name="de Hoog S."/>
            <person name="Gorbushina A."/>
            <person name="Stielow B."/>
            <person name="Teixiera M."/>
            <person name="Abouelleil A."/>
            <person name="Chapman S.B."/>
            <person name="Priest M."/>
            <person name="Young S.K."/>
            <person name="Wortman J."/>
            <person name="Nusbaum C."/>
            <person name="Birren B."/>
        </authorList>
    </citation>
    <scope>NUCLEOTIDE SEQUENCE [LARGE SCALE GENOMIC DNA]</scope>
    <source>
        <strain evidence="2 3">CBS 121828</strain>
    </source>
</reference>
<sequence>MASKKECVDSTSVLIDQSQAEHLTSHPFLPTEVLELVFLFCDTETLKQLRLCCSTWAHGEVAHLLFDRGITLIPHLYFFDRFLYVFRNSPLLSCIRKLYIDLRWSAQFELLEDWCMREGKGFDGDHRARPDSAYTLSELLQLNPDSLYRKEYVETPAAITDKHRIFEYRMWHLRSLESAAFGAVFSLCSSLTVLEINFQTYPGNTLDDLEAKVPPPAALAALMETLGLQKRGELLSERRLSLSRNVLRSIVPALGFIMPSLTKVALLDFPPWILYRGGNSDESAGPIHLVHPRLFLARVFGGLSHVDVRITNFAEESIFQIADAAVDFLNQVPNLRSLRLHCHGQIACNQEIIIPVLDHLADSPSDTHNFPGLKRLWLQDLGCTGPSLEDVLVRRAPRLESLTLKNCIMWKTRTANDDEDNDGFDGSCWVALLKRLKPLLSLTELEFGGFLTNTACCHWHIAHGSKDGGDCLKARVIKWFLDPHISPSPSPLDVFERLPGQEDLTANEQEFVAATDDSWSWRCPIREREQARQQGITRRFMIAEATGMVVTIPTTWPDLT</sequence>
<accession>A0A0D1WZN6</accession>
<dbReference type="HOGENOM" id="CLU_486627_0_0_1"/>
<dbReference type="InterPro" id="IPR032675">
    <property type="entry name" value="LRR_dom_sf"/>
</dbReference>
<dbReference type="SUPFAM" id="SSF52047">
    <property type="entry name" value="RNI-like"/>
    <property type="match status" value="1"/>
</dbReference>
<evidence type="ECO:0000313" key="2">
    <source>
        <dbReference type="EMBL" id="KIV80646.1"/>
    </source>
</evidence>
<dbReference type="EMBL" id="KN846953">
    <property type="protein sequence ID" value="KIV80646.1"/>
    <property type="molecule type" value="Genomic_DNA"/>
</dbReference>
<name>A0A0D1WZN6_9EURO</name>
<dbReference type="CDD" id="cd09917">
    <property type="entry name" value="F-box_SF"/>
    <property type="match status" value="1"/>
</dbReference>
<dbReference type="SUPFAM" id="SSF81383">
    <property type="entry name" value="F-box domain"/>
    <property type="match status" value="1"/>
</dbReference>